<dbReference type="SUPFAM" id="SSF101936">
    <property type="entry name" value="DNA-binding pseudobarrel domain"/>
    <property type="match status" value="2"/>
</dbReference>
<evidence type="ECO:0000259" key="6">
    <source>
        <dbReference type="PROSITE" id="PS50863"/>
    </source>
</evidence>
<dbReference type="PANTHER" id="PTHR31391:SF101">
    <property type="entry name" value="B3 DOMAIN-CONTAINING PROTEIN OS01G0234100"/>
    <property type="match status" value="1"/>
</dbReference>
<dbReference type="CDD" id="cd10017">
    <property type="entry name" value="B3_DNA"/>
    <property type="match status" value="1"/>
</dbReference>
<dbReference type="InterPro" id="IPR015300">
    <property type="entry name" value="DNA-bd_pseudobarrel_sf"/>
</dbReference>
<sequence>MAIGPQSKPSDTSPVSALDVKKKALEIKKNMAHKKTTNPKSKVNFDLSRNLIVSYDPKTAALAKPLNSQSKSSAIERANEVQASLPSELPSFVKLMLPSHVTGCFWLGLPKNFCDAHLPKDDVTVVLVDEDDQEYNTKYLDRKTGLSGGWRGFSIAHKLLAGDALVFQLIEQWKMKGLPKNFCDAHLPKDDVTVVLVDEDDQEYNTKYLDRKTGLSGGWRGFSIAHKLLAGDALVFQLIEQWKMKVYIVRASGLNEIDGALGLMNLVPCDMNSYVTEYVDSPVSEGLRFSQSVIEFKDIKGVDDFNIVVDNLVIDSEIPKHFQIKYYDLCRSQNMYLHENLLKGLNVKLAVGIILETVTIADAIRACKVTITRDDIATWDKTLMAFEEVGMKVGFLRARIGKLMGLLFESKELLEAKRTEQMKAEEEMRVIKEKLCGVREVIKNLDVEMETLKLKGQKLEPVFHEEANAPW</sequence>
<proteinExistence type="predicted"/>
<comment type="subcellular location">
    <subcellularLocation>
        <location evidence="1">Nucleus</location>
    </subcellularLocation>
</comment>
<accession>A0A2U1MM20</accession>
<dbReference type="InterPro" id="IPR044837">
    <property type="entry name" value="REM16-like"/>
</dbReference>
<comment type="caution">
    <text evidence="7">The sequence shown here is derived from an EMBL/GenBank/DDBJ whole genome shotgun (WGS) entry which is preliminary data.</text>
</comment>
<dbReference type="GO" id="GO:0005634">
    <property type="term" value="C:nucleus"/>
    <property type="evidence" value="ECO:0007669"/>
    <property type="project" value="UniProtKB-SubCell"/>
</dbReference>
<evidence type="ECO:0000256" key="3">
    <source>
        <dbReference type="ARBA" id="ARBA00023125"/>
    </source>
</evidence>
<dbReference type="SMART" id="SM01019">
    <property type="entry name" value="B3"/>
    <property type="match status" value="2"/>
</dbReference>
<organism evidence="7 8">
    <name type="scientific">Artemisia annua</name>
    <name type="common">Sweet wormwood</name>
    <dbReference type="NCBI Taxonomy" id="35608"/>
    <lineage>
        <taxon>Eukaryota</taxon>
        <taxon>Viridiplantae</taxon>
        <taxon>Streptophyta</taxon>
        <taxon>Embryophyta</taxon>
        <taxon>Tracheophyta</taxon>
        <taxon>Spermatophyta</taxon>
        <taxon>Magnoliopsida</taxon>
        <taxon>eudicotyledons</taxon>
        <taxon>Gunneridae</taxon>
        <taxon>Pentapetalae</taxon>
        <taxon>asterids</taxon>
        <taxon>campanulids</taxon>
        <taxon>Asterales</taxon>
        <taxon>Asteraceae</taxon>
        <taxon>Asteroideae</taxon>
        <taxon>Anthemideae</taxon>
        <taxon>Artemisiinae</taxon>
        <taxon>Artemisia</taxon>
    </lineage>
</organism>
<keyword evidence="3" id="KW-0238">DNA-binding</keyword>
<protein>
    <submittedName>
        <fullName evidence="7">B3 DNA binding domain-containing protein</fullName>
    </submittedName>
</protein>
<dbReference type="OrthoDB" id="1909330at2759"/>
<evidence type="ECO:0000313" key="8">
    <source>
        <dbReference type="Proteomes" id="UP000245207"/>
    </source>
</evidence>
<evidence type="ECO:0000256" key="1">
    <source>
        <dbReference type="ARBA" id="ARBA00004123"/>
    </source>
</evidence>
<gene>
    <name evidence="7" type="ORF">CTI12_AA364790</name>
</gene>
<dbReference type="STRING" id="35608.A0A2U1MM20"/>
<dbReference type="GO" id="GO:0003677">
    <property type="term" value="F:DNA binding"/>
    <property type="evidence" value="ECO:0007669"/>
    <property type="project" value="UniProtKB-KW"/>
</dbReference>
<keyword evidence="2" id="KW-0805">Transcription regulation</keyword>
<feature type="domain" description="TF-B3" evidence="6">
    <location>
        <begin position="178"/>
        <end position="252"/>
    </location>
</feature>
<dbReference type="EMBL" id="PKPP01004892">
    <property type="protein sequence ID" value="PWA62313.1"/>
    <property type="molecule type" value="Genomic_DNA"/>
</dbReference>
<feature type="domain" description="TF-B3" evidence="6">
    <location>
        <begin position="92"/>
        <end position="169"/>
    </location>
</feature>
<evidence type="ECO:0000256" key="2">
    <source>
        <dbReference type="ARBA" id="ARBA00023015"/>
    </source>
</evidence>
<name>A0A2U1MM20_ARTAN</name>
<evidence type="ECO:0000256" key="5">
    <source>
        <dbReference type="ARBA" id="ARBA00023242"/>
    </source>
</evidence>
<evidence type="ECO:0000256" key="4">
    <source>
        <dbReference type="ARBA" id="ARBA00023163"/>
    </source>
</evidence>
<evidence type="ECO:0000313" key="7">
    <source>
        <dbReference type="EMBL" id="PWA62313.1"/>
    </source>
</evidence>
<dbReference type="InterPro" id="IPR003340">
    <property type="entry name" value="B3_DNA-bd"/>
</dbReference>
<reference evidence="7 8" key="1">
    <citation type="journal article" date="2018" name="Mol. Plant">
        <title>The genome of Artemisia annua provides insight into the evolution of Asteraceae family and artemisinin biosynthesis.</title>
        <authorList>
            <person name="Shen Q."/>
            <person name="Zhang L."/>
            <person name="Liao Z."/>
            <person name="Wang S."/>
            <person name="Yan T."/>
            <person name="Shi P."/>
            <person name="Liu M."/>
            <person name="Fu X."/>
            <person name="Pan Q."/>
            <person name="Wang Y."/>
            <person name="Lv Z."/>
            <person name="Lu X."/>
            <person name="Zhang F."/>
            <person name="Jiang W."/>
            <person name="Ma Y."/>
            <person name="Chen M."/>
            <person name="Hao X."/>
            <person name="Li L."/>
            <person name="Tang Y."/>
            <person name="Lv G."/>
            <person name="Zhou Y."/>
            <person name="Sun X."/>
            <person name="Brodelius P.E."/>
            <person name="Rose J.K.C."/>
            <person name="Tang K."/>
        </authorList>
    </citation>
    <scope>NUCLEOTIDE SEQUENCE [LARGE SCALE GENOMIC DNA]</scope>
    <source>
        <strain evidence="8">cv. Huhao1</strain>
        <tissue evidence="7">Leaf</tissue>
    </source>
</reference>
<dbReference type="AlphaFoldDB" id="A0A2U1MM20"/>
<dbReference type="PANTHER" id="PTHR31391">
    <property type="entry name" value="B3 DOMAIN-CONTAINING PROTEIN OS11G0197600-RELATED"/>
    <property type="match status" value="1"/>
</dbReference>
<dbReference type="Gene3D" id="2.40.330.10">
    <property type="entry name" value="DNA-binding pseudobarrel domain"/>
    <property type="match status" value="2"/>
</dbReference>
<dbReference type="Proteomes" id="UP000245207">
    <property type="component" value="Unassembled WGS sequence"/>
</dbReference>
<keyword evidence="8" id="KW-1185">Reference proteome</keyword>
<keyword evidence="5" id="KW-0539">Nucleus</keyword>
<dbReference type="PROSITE" id="PS50863">
    <property type="entry name" value="B3"/>
    <property type="match status" value="2"/>
</dbReference>
<keyword evidence="4" id="KW-0804">Transcription</keyword>
<dbReference type="Pfam" id="PF02362">
    <property type="entry name" value="B3"/>
    <property type="match status" value="2"/>
</dbReference>